<feature type="region of interest" description="Disordered" evidence="1">
    <location>
        <begin position="50"/>
        <end position="108"/>
    </location>
</feature>
<dbReference type="GO" id="GO:0005938">
    <property type="term" value="C:cell cortex"/>
    <property type="evidence" value="ECO:0007669"/>
    <property type="project" value="TreeGrafter"/>
</dbReference>
<dbReference type="PANTHER" id="PTHR39387">
    <property type="entry name" value="SHAVENOID, ISOFORM B"/>
    <property type="match status" value="1"/>
</dbReference>
<evidence type="ECO:0000256" key="1">
    <source>
        <dbReference type="SAM" id="MobiDB-lite"/>
    </source>
</evidence>
<reference evidence="2 3" key="2">
    <citation type="submission" date="2018-11" db="EMBL/GenBank/DDBJ databases">
        <authorList>
            <consortium name="Pathogen Informatics"/>
        </authorList>
    </citation>
    <scope>NUCLEOTIDE SEQUENCE [LARGE SCALE GENOMIC DNA]</scope>
</reference>
<evidence type="ECO:0000313" key="3">
    <source>
        <dbReference type="Proteomes" id="UP000271098"/>
    </source>
</evidence>
<organism evidence="4">
    <name type="scientific">Gongylonema pulchrum</name>
    <dbReference type="NCBI Taxonomy" id="637853"/>
    <lineage>
        <taxon>Eukaryota</taxon>
        <taxon>Metazoa</taxon>
        <taxon>Ecdysozoa</taxon>
        <taxon>Nematoda</taxon>
        <taxon>Chromadorea</taxon>
        <taxon>Rhabditida</taxon>
        <taxon>Spirurina</taxon>
        <taxon>Spiruromorpha</taxon>
        <taxon>Spiruroidea</taxon>
        <taxon>Gongylonematidae</taxon>
        <taxon>Gongylonema</taxon>
    </lineage>
</organism>
<evidence type="ECO:0000313" key="2">
    <source>
        <dbReference type="EMBL" id="VDN34959.1"/>
    </source>
</evidence>
<dbReference type="WBParaSite" id="GPUH_0001997501-mRNA-1">
    <property type="protein sequence ID" value="GPUH_0001997501-mRNA-1"/>
    <property type="gene ID" value="GPUH_0001997501"/>
</dbReference>
<accession>A0A183EG59</accession>
<reference evidence="4" key="1">
    <citation type="submission" date="2016-06" db="UniProtKB">
        <authorList>
            <consortium name="WormBaseParasite"/>
        </authorList>
    </citation>
    <scope>IDENTIFICATION</scope>
</reference>
<dbReference type="OrthoDB" id="5822275at2759"/>
<dbReference type="PANTHER" id="PTHR39387:SF1">
    <property type="entry name" value="SHAVENOID, ISOFORM B"/>
    <property type="match status" value="1"/>
</dbReference>
<sequence>MLITDFFEPELMANPPLLAVQFVYELRKMIDVAKDRIRMKRHVPTLTTITENGESDEYLEIPRPPSRMHERSEEPSPKSLNSVDSGCDSMSDEDAQNQQVHEKAHDDNQHEIKDTVEHVEMGDAAGKQQNFHETQTVQQCAAVPSKIPVISSLLPRPVTATKVAPLSRIPTMASSRTMSSTVTPL</sequence>
<dbReference type="EMBL" id="UYRT01089472">
    <property type="protein sequence ID" value="VDN34959.1"/>
    <property type="molecule type" value="Genomic_DNA"/>
</dbReference>
<keyword evidence="3" id="KW-1185">Reference proteome</keyword>
<proteinExistence type="predicted"/>
<protein>
    <submittedName>
        <fullName evidence="4">PDEase domain-containing protein</fullName>
    </submittedName>
</protein>
<feature type="compositionally biased region" description="Basic and acidic residues" evidence="1">
    <location>
        <begin position="67"/>
        <end position="76"/>
    </location>
</feature>
<dbReference type="Proteomes" id="UP000271098">
    <property type="component" value="Unassembled WGS sequence"/>
</dbReference>
<gene>
    <name evidence="2" type="ORF">GPUH_LOCUS19947</name>
</gene>
<evidence type="ECO:0000313" key="4">
    <source>
        <dbReference type="WBParaSite" id="GPUH_0001997501-mRNA-1"/>
    </source>
</evidence>
<name>A0A183EG59_9BILA</name>
<dbReference type="AlphaFoldDB" id="A0A183EG59"/>